<dbReference type="EMBL" id="BPVZ01000025">
    <property type="protein sequence ID" value="GKV06413.1"/>
    <property type="molecule type" value="Genomic_DNA"/>
</dbReference>
<dbReference type="Proteomes" id="UP001054252">
    <property type="component" value="Unassembled WGS sequence"/>
</dbReference>
<proteinExistence type="predicted"/>
<dbReference type="AlphaFoldDB" id="A0AAV5J8U5"/>
<accession>A0AAV5J8U5</accession>
<name>A0AAV5J8U5_9ROSI</name>
<comment type="caution">
    <text evidence="1">The sequence shown here is derived from an EMBL/GenBank/DDBJ whole genome shotgun (WGS) entry which is preliminary data.</text>
</comment>
<gene>
    <name evidence="1" type="ORF">SLEP1_g18311</name>
</gene>
<sequence>MASVITTHWQATEICQCIRPVAGVISVNMSTCASVTPTSGDRKCYTPTSGDRKS</sequence>
<protein>
    <submittedName>
        <fullName evidence="1">Uncharacterized protein</fullName>
    </submittedName>
</protein>
<evidence type="ECO:0000313" key="1">
    <source>
        <dbReference type="EMBL" id="GKV06413.1"/>
    </source>
</evidence>
<evidence type="ECO:0000313" key="2">
    <source>
        <dbReference type="Proteomes" id="UP001054252"/>
    </source>
</evidence>
<organism evidence="1 2">
    <name type="scientific">Rubroshorea leprosula</name>
    <dbReference type="NCBI Taxonomy" id="152421"/>
    <lineage>
        <taxon>Eukaryota</taxon>
        <taxon>Viridiplantae</taxon>
        <taxon>Streptophyta</taxon>
        <taxon>Embryophyta</taxon>
        <taxon>Tracheophyta</taxon>
        <taxon>Spermatophyta</taxon>
        <taxon>Magnoliopsida</taxon>
        <taxon>eudicotyledons</taxon>
        <taxon>Gunneridae</taxon>
        <taxon>Pentapetalae</taxon>
        <taxon>rosids</taxon>
        <taxon>malvids</taxon>
        <taxon>Malvales</taxon>
        <taxon>Dipterocarpaceae</taxon>
        <taxon>Rubroshorea</taxon>
    </lineage>
</organism>
<reference evidence="1 2" key="1">
    <citation type="journal article" date="2021" name="Commun. Biol.">
        <title>The genome of Shorea leprosula (Dipterocarpaceae) highlights the ecological relevance of drought in aseasonal tropical rainforests.</title>
        <authorList>
            <person name="Ng K.K.S."/>
            <person name="Kobayashi M.J."/>
            <person name="Fawcett J.A."/>
            <person name="Hatakeyama M."/>
            <person name="Paape T."/>
            <person name="Ng C.H."/>
            <person name="Ang C.C."/>
            <person name="Tnah L.H."/>
            <person name="Lee C.T."/>
            <person name="Nishiyama T."/>
            <person name="Sese J."/>
            <person name="O'Brien M.J."/>
            <person name="Copetti D."/>
            <person name="Mohd Noor M.I."/>
            <person name="Ong R.C."/>
            <person name="Putra M."/>
            <person name="Sireger I.Z."/>
            <person name="Indrioko S."/>
            <person name="Kosugi Y."/>
            <person name="Izuno A."/>
            <person name="Isagi Y."/>
            <person name="Lee S.L."/>
            <person name="Shimizu K.K."/>
        </authorList>
    </citation>
    <scope>NUCLEOTIDE SEQUENCE [LARGE SCALE GENOMIC DNA]</scope>
    <source>
        <strain evidence="1">214</strain>
    </source>
</reference>
<keyword evidence="2" id="KW-1185">Reference proteome</keyword>